<evidence type="ECO:0000313" key="2">
    <source>
        <dbReference type="EMBL" id="BBX50309.1"/>
    </source>
</evidence>
<dbReference type="EMBL" id="AP022570">
    <property type="protein sequence ID" value="BBX50309.1"/>
    <property type="molecule type" value="Genomic_DNA"/>
</dbReference>
<gene>
    <name evidence="2" type="ORF">MPOR_13350</name>
</gene>
<evidence type="ECO:0000313" key="3">
    <source>
        <dbReference type="Proteomes" id="UP000466785"/>
    </source>
</evidence>
<feature type="compositionally biased region" description="Basic and acidic residues" evidence="1">
    <location>
        <begin position="98"/>
        <end position="107"/>
    </location>
</feature>
<name>A0A6N4V7B5_9MYCO</name>
<dbReference type="RefSeq" id="WP_163673024.1">
    <property type="nucleotide sequence ID" value="NZ_AP022570.1"/>
</dbReference>
<protein>
    <submittedName>
        <fullName evidence="2">Uncharacterized protein</fullName>
    </submittedName>
</protein>
<dbReference type="KEGG" id="mpof:MPOR_13350"/>
<keyword evidence="3" id="KW-1185">Reference proteome</keyword>
<reference evidence="2 3" key="1">
    <citation type="journal article" date="2019" name="Emerg. Microbes Infect.">
        <title>Comprehensive subspecies identification of 175 nontuberculous mycobacteria species based on 7547 genomic profiles.</title>
        <authorList>
            <person name="Matsumoto Y."/>
            <person name="Kinjo T."/>
            <person name="Motooka D."/>
            <person name="Nabeya D."/>
            <person name="Jung N."/>
            <person name="Uechi K."/>
            <person name="Horii T."/>
            <person name="Iida T."/>
            <person name="Fujita J."/>
            <person name="Nakamura S."/>
        </authorList>
    </citation>
    <scope>NUCLEOTIDE SEQUENCE [LARGE SCALE GENOMIC DNA]</scope>
    <source>
        <strain evidence="2 3">JCM 12603</strain>
    </source>
</reference>
<dbReference type="AlphaFoldDB" id="A0A6N4V7B5"/>
<evidence type="ECO:0000256" key="1">
    <source>
        <dbReference type="SAM" id="MobiDB-lite"/>
    </source>
</evidence>
<sequence>MRIRTIPWAILRTQYRLGRVPIRMLEEQLVARMGPEAPVRLLFERAIGALDAAVGIVLADGALEDEGVARIERAAELEEAAHLDEIAARRLRQADAELRRRRDEARNAPRQAAQTGRS</sequence>
<proteinExistence type="predicted"/>
<feature type="region of interest" description="Disordered" evidence="1">
    <location>
        <begin position="98"/>
        <end position="118"/>
    </location>
</feature>
<organism evidence="2 3">
    <name type="scientific">Mycolicibacterium poriferae</name>
    <dbReference type="NCBI Taxonomy" id="39694"/>
    <lineage>
        <taxon>Bacteria</taxon>
        <taxon>Bacillati</taxon>
        <taxon>Actinomycetota</taxon>
        <taxon>Actinomycetes</taxon>
        <taxon>Mycobacteriales</taxon>
        <taxon>Mycobacteriaceae</taxon>
        <taxon>Mycolicibacterium</taxon>
    </lineage>
</organism>
<dbReference type="Proteomes" id="UP000466785">
    <property type="component" value="Chromosome"/>
</dbReference>
<accession>A0A6N4V7B5</accession>